<evidence type="ECO:0000256" key="6">
    <source>
        <dbReference type="ARBA" id="ARBA00022792"/>
    </source>
</evidence>
<dbReference type="EMBL" id="CAKKLH010000286">
    <property type="protein sequence ID" value="CAH0108574.1"/>
    <property type="molecule type" value="Genomic_DNA"/>
</dbReference>
<comment type="similarity">
    <text evidence="2">Belongs to the complex I NDUFB10 subunit family.</text>
</comment>
<dbReference type="AlphaFoldDB" id="A0A8J2WMF9"/>
<evidence type="ECO:0000256" key="5">
    <source>
        <dbReference type="ARBA" id="ARBA00022660"/>
    </source>
</evidence>
<dbReference type="PANTHER" id="PTHR13094">
    <property type="entry name" value="NADH-UBIQUINONE OXIDOREDUCTASE PDSW SUBUNIT"/>
    <property type="match status" value="1"/>
</dbReference>
<evidence type="ECO:0000256" key="4">
    <source>
        <dbReference type="ARBA" id="ARBA00022448"/>
    </source>
</evidence>
<accession>A0A8J2WMF9</accession>
<keyword evidence="5" id="KW-0679">Respiratory chain</keyword>
<dbReference type="OrthoDB" id="6017729at2759"/>
<comment type="subcellular location">
    <subcellularLocation>
        <location evidence="1">Mitochondrion inner membrane</location>
        <topology evidence="1">Peripheral membrane protein</topology>
        <orientation evidence="1">Matrix side</orientation>
    </subcellularLocation>
</comment>
<evidence type="ECO:0000313" key="10">
    <source>
        <dbReference type="EMBL" id="CAH0108574.1"/>
    </source>
</evidence>
<evidence type="ECO:0000256" key="1">
    <source>
        <dbReference type="ARBA" id="ARBA00004443"/>
    </source>
</evidence>
<evidence type="ECO:0000256" key="7">
    <source>
        <dbReference type="ARBA" id="ARBA00022982"/>
    </source>
</evidence>
<evidence type="ECO:0000256" key="2">
    <source>
        <dbReference type="ARBA" id="ARBA00008317"/>
    </source>
</evidence>
<keyword evidence="7" id="KW-0249">Electron transport</keyword>
<dbReference type="GO" id="GO:0005743">
    <property type="term" value="C:mitochondrial inner membrane"/>
    <property type="evidence" value="ECO:0007669"/>
    <property type="project" value="UniProtKB-SubCell"/>
</dbReference>
<dbReference type="InterPro" id="IPR039993">
    <property type="entry name" value="NDUFB10"/>
</dbReference>
<comment type="caution">
    <text evidence="10">The sequence shown here is derived from an EMBL/GenBank/DDBJ whole genome shotgun (WGS) entry which is preliminary data.</text>
</comment>
<proteinExistence type="inferred from homology"/>
<keyword evidence="11" id="KW-1185">Reference proteome</keyword>
<dbReference type="Proteomes" id="UP000789390">
    <property type="component" value="Unassembled WGS sequence"/>
</dbReference>
<reference evidence="10" key="1">
    <citation type="submission" date="2021-11" db="EMBL/GenBank/DDBJ databases">
        <authorList>
            <person name="Schell T."/>
        </authorList>
    </citation>
    <scope>NUCLEOTIDE SEQUENCE</scope>
    <source>
        <strain evidence="10">M5</strain>
    </source>
</reference>
<keyword evidence="9" id="KW-0472">Membrane</keyword>
<dbReference type="InterPro" id="IPR019377">
    <property type="entry name" value="NADH_UbQ_OxRdtase_su10"/>
</dbReference>
<evidence type="ECO:0000256" key="3">
    <source>
        <dbReference type="ARBA" id="ARBA00014109"/>
    </source>
</evidence>
<evidence type="ECO:0000256" key="8">
    <source>
        <dbReference type="ARBA" id="ARBA00023128"/>
    </source>
</evidence>
<keyword evidence="6" id="KW-0999">Mitochondrion inner membrane</keyword>
<dbReference type="Pfam" id="PF10249">
    <property type="entry name" value="NDUFB10"/>
    <property type="match status" value="1"/>
</dbReference>
<name>A0A8J2WMF9_9CRUS</name>
<dbReference type="GO" id="GO:0045271">
    <property type="term" value="C:respiratory chain complex I"/>
    <property type="evidence" value="ECO:0007669"/>
    <property type="project" value="UniProtKB-ARBA"/>
</dbReference>
<sequence>MEDPPQVIKGNGNAFFQFVRSVQNTIDRPITWFRESVVTPNRADHVYYHQKFRRVPTIDQCYTDDMVCHFEAQQQFNRDKLVDGEIIQLVRQRYKECLVMEAPDQTRKCAKLKEDFLKASENYSMKYSDLGPHNNVRDAYQKQKHRMLWERRHGKVGTGMKDQNAL</sequence>
<gene>
    <name evidence="10" type="ORF">DGAL_LOCUS11970</name>
</gene>
<evidence type="ECO:0000256" key="9">
    <source>
        <dbReference type="ARBA" id="ARBA00023136"/>
    </source>
</evidence>
<dbReference type="PANTHER" id="PTHR13094:SF1">
    <property type="entry name" value="NADH DEHYDROGENASE [UBIQUINONE] 1 BETA SUBCOMPLEX SUBUNIT 10"/>
    <property type="match status" value="1"/>
</dbReference>
<protein>
    <recommendedName>
        <fullName evidence="3">NADH dehydrogenase [ubiquinone] 1 beta subcomplex subunit 10</fullName>
    </recommendedName>
</protein>
<keyword evidence="8" id="KW-0496">Mitochondrion</keyword>
<organism evidence="10 11">
    <name type="scientific">Daphnia galeata</name>
    <dbReference type="NCBI Taxonomy" id="27404"/>
    <lineage>
        <taxon>Eukaryota</taxon>
        <taxon>Metazoa</taxon>
        <taxon>Ecdysozoa</taxon>
        <taxon>Arthropoda</taxon>
        <taxon>Crustacea</taxon>
        <taxon>Branchiopoda</taxon>
        <taxon>Diplostraca</taxon>
        <taxon>Cladocera</taxon>
        <taxon>Anomopoda</taxon>
        <taxon>Daphniidae</taxon>
        <taxon>Daphnia</taxon>
    </lineage>
</organism>
<keyword evidence="4" id="KW-0813">Transport</keyword>
<evidence type="ECO:0000313" key="11">
    <source>
        <dbReference type="Proteomes" id="UP000789390"/>
    </source>
</evidence>